<comment type="catalytic activity">
    <reaction evidence="10">
        <text>O-phospho-L-threonyl-[protein] + H2O = L-threonyl-[protein] + phosphate</text>
        <dbReference type="Rhea" id="RHEA:47004"/>
        <dbReference type="Rhea" id="RHEA-COMP:11060"/>
        <dbReference type="Rhea" id="RHEA-COMP:11605"/>
        <dbReference type="ChEBI" id="CHEBI:15377"/>
        <dbReference type="ChEBI" id="CHEBI:30013"/>
        <dbReference type="ChEBI" id="CHEBI:43474"/>
        <dbReference type="ChEBI" id="CHEBI:61977"/>
        <dbReference type="EC" id="3.1.3.16"/>
    </reaction>
</comment>
<dbReference type="WBParaSite" id="Hba_15557">
    <property type="protein sequence ID" value="Hba_15557"/>
    <property type="gene ID" value="Hba_15557"/>
</dbReference>
<evidence type="ECO:0000256" key="3">
    <source>
        <dbReference type="ARBA" id="ARBA00013081"/>
    </source>
</evidence>
<dbReference type="PANTHER" id="PTHR20935">
    <property type="entry name" value="PHOSPHOGLYCERATE MUTASE-RELATED"/>
    <property type="match status" value="1"/>
</dbReference>
<keyword evidence="4" id="KW-0496">Mitochondrion</keyword>
<dbReference type="PANTHER" id="PTHR20935:SF0">
    <property type="entry name" value="SERINE_THREONINE-PROTEIN PHOSPHATASE PGAM5, MITOCHONDRIAL"/>
    <property type="match status" value="1"/>
</dbReference>
<evidence type="ECO:0000256" key="5">
    <source>
        <dbReference type="ARBA" id="ARBA00022801"/>
    </source>
</evidence>
<evidence type="ECO:0000256" key="9">
    <source>
        <dbReference type="ARBA" id="ARBA00047761"/>
    </source>
</evidence>
<dbReference type="EC" id="3.1.3.16" evidence="3"/>
<dbReference type="AlphaFoldDB" id="A0A1I7XD38"/>
<comment type="similarity">
    <text evidence="2">Belongs to the phosphoglycerate mutase family. BPG-dependent PGAM subfamily.</text>
</comment>
<evidence type="ECO:0000256" key="10">
    <source>
        <dbReference type="ARBA" id="ARBA00048336"/>
    </source>
</evidence>
<dbReference type="GO" id="GO:0004722">
    <property type="term" value="F:protein serine/threonine phosphatase activity"/>
    <property type="evidence" value="ECO:0007669"/>
    <property type="project" value="UniProtKB-EC"/>
</dbReference>
<evidence type="ECO:0000256" key="11">
    <source>
        <dbReference type="PIRSR" id="PIRSR613078-2"/>
    </source>
</evidence>
<dbReference type="SUPFAM" id="SSF53254">
    <property type="entry name" value="Phosphoglycerate mutase-like"/>
    <property type="match status" value="1"/>
</dbReference>
<dbReference type="CDD" id="cd07067">
    <property type="entry name" value="HP_PGM_like"/>
    <property type="match status" value="1"/>
</dbReference>
<evidence type="ECO:0000256" key="7">
    <source>
        <dbReference type="ARBA" id="ARBA00040722"/>
    </source>
</evidence>
<evidence type="ECO:0000256" key="6">
    <source>
        <dbReference type="ARBA" id="ARBA00039765"/>
    </source>
</evidence>
<dbReference type="InterPro" id="IPR051021">
    <property type="entry name" value="Mito_Ser/Thr_phosphatase"/>
</dbReference>
<keyword evidence="12" id="KW-1133">Transmembrane helix</keyword>
<keyword evidence="13" id="KW-1185">Reference proteome</keyword>
<dbReference type="GO" id="GO:0005741">
    <property type="term" value="C:mitochondrial outer membrane"/>
    <property type="evidence" value="ECO:0007669"/>
    <property type="project" value="UniProtKB-SubCell"/>
</dbReference>
<evidence type="ECO:0000256" key="2">
    <source>
        <dbReference type="ARBA" id="ARBA00006717"/>
    </source>
</evidence>
<evidence type="ECO:0000256" key="12">
    <source>
        <dbReference type="SAM" id="Phobius"/>
    </source>
</evidence>
<keyword evidence="12" id="KW-0472">Membrane</keyword>
<evidence type="ECO:0000256" key="8">
    <source>
        <dbReference type="ARBA" id="ARBA00042520"/>
    </source>
</evidence>
<evidence type="ECO:0000313" key="13">
    <source>
        <dbReference type="Proteomes" id="UP000095283"/>
    </source>
</evidence>
<keyword evidence="12" id="KW-0812">Transmembrane</keyword>
<dbReference type="Pfam" id="PF00300">
    <property type="entry name" value="His_Phos_1"/>
    <property type="match status" value="1"/>
</dbReference>
<feature type="transmembrane region" description="Helical" evidence="12">
    <location>
        <begin position="7"/>
        <end position="24"/>
    </location>
</feature>
<accession>A0A1I7XD38</accession>
<comment type="subcellular location">
    <subcellularLocation>
        <location evidence="1">Mitochondrion outer membrane</location>
    </subcellularLocation>
</comment>
<dbReference type="SMART" id="SM00855">
    <property type="entry name" value="PGAM"/>
    <property type="match status" value="1"/>
</dbReference>
<comment type="catalytic activity">
    <reaction evidence="9">
        <text>O-phospho-L-seryl-[protein] + H2O = L-seryl-[protein] + phosphate</text>
        <dbReference type="Rhea" id="RHEA:20629"/>
        <dbReference type="Rhea" id="RHEA-COMP:9863"/>
        <dbReference type="Rhea" id="RHEA-COMP:11604"/>
        <dbReference type="ChEBI" id="CHEBI:15377"/>
        <dbReference type="ChEBI" id="CHEBI:29999"/>
        <dbReference type="ChEBI" id="CHEBI:43474"/>
        <dbReference type="ChEBI" id="CHEBI:83421"/>
        <dbReference type="EC" id="3.1.3.16"/>
    </reaction>
</comment>
<dbReference type="Gene3D" id="3.40.50.1240">
    <property type="entry name" value="Phosphoglycerate mutase-like"/>
    <property type="match status" value="1"/>
</dbReference>
<proteinExistence type="inferred from homology"/>
<evidence type="ECO:0000313" key="14">
    <source>
        <dbReference type="WBParaSite" id="Hba_15557"/>
    </source>
</evidence>
<name>A0A1I7XD38_HETBA</name>
<dbReference type="InterPro" id="IPR013078">
    <property type="entry name" value="His_Pase_superF_clade-1"/>
</dbReference>
<evidence type="ECO:0000256" key="4">
    <source>
        <dbReference type="ARBA" id="ARBA00022787"/>
    </source>
</evidence>
<reference evidence="14" key="1">
    <citation type="submission" date="2016-11" db="UniProtKB">
        <authorList>
            <consortium name="WormBaseParasite"/>
        </authorList>
    </citation>
    <scope>IDENTIFICATION</scope>
</reference>
<organism evidence="13 14">
    <name type="scientific">Heterorhabditis bacteriophora</name>
    <name type="common">Entomopathogenic nematode worm</name>
    <dbReference type="NCBI Taxonomy" id="37862"/>
    <lineage>
        <taxon>Eukaryota</taxon>
        <taxon>Metazoa</taxon>
        <taxon>Ecdysozoa</taxon>
        <taxon>Nematoda</taxon>
        <taxon>Chromadorea</taxon>
        <taxon>Rhabditida</taxon>
        <taxon>Rhabditina</taxon>
        <taxon>Rhabditomorpha</taxon>
        <taxon>Strongyloidea</taxon>
        <taxon>Heterorhabditidae</taxon>
        <taxon>Heterorhabditis</taxon>
    </lineage>
</organism>
<dbReference type="Proteomes" id="UP000095283">
    <property type="component" value="Unplaced"/>
</dbReference>
<dbReference type="GO" id="GO:0090141">
    <property type="term" value="P:positive regulation of mitochondrial fission"/>
    <property type="evidence" value="ECO:0007669"/>
    <property type="project" value="TreeGrafter"/>
</dbReference>
<keyword evidence="5" id="KW-0378">Hydrolase</keyword>
<protein>
    <recommendedName>
        <fullName evidence="6">Serine/threonine-protein phosphatase PGAM5, mitochondrial</fullName>
        <ecNumber evidence="3">3.1.3.16</ecNumber>
    </recommendedName>
    <alternativeName>
        <fullName evidence="8">Phosphoglycerate mutase family member 5 homolog</fullName>
    </alternativeName>
    <alternativeName>
        <fullName evidence="7">Serine/threonine-protein phosphatase Pgam5, mitochondrial</fullName>
    </alternativeName>
</protein>
<sequence>MVVLRKIIYTGIPLSGLLVAGYTFSDVKILRNAMALSKGTKKSFDEHFPRGTWDDNWDFRSPDYLLNMEKYNNATEEEKRKMYQEVKATATRNILLIRHGQYHLDSEGKNLTPLGREQASLLGKRLAESGIKFDKLVMSTMQRATETANLILQHIPELQRCVHLEGPPYPPVPPVHHWRPQYSEFFVESARIESAFRRHIHRASPQQKDDSFEIIVCHANVIRYFICRFVVDKKYGQSI</sequence>
<keyword evidence="4" id="KW-1000">Mitochondrion outer membrane</keyword>
<dbReference type="InterPro" id="IPR029033">
    <property type="entry name" value="His_PPase_superfam"/>
</dbReference>
<evidence type="ECO:0000256" key="1">
    <source>
        <dbReference type="ARBA" id="ARBA00004294"/>
    </source>
</evidence>
<feature type="binding site" evidence="11">
    <location>
        <position position="143"/>
    </location>
    <ligand>
        <name>substrate</name>
    </ligand>
</feature>